<keyword evidence="1" id="KW-0479">Metal-binding</keyword>
<dbReference type="Gene3D" id="3.30.40.10">
    <property type="entry name" value="Zinc/RING finger domain, C3HC4 (zinc finger)"/>
    <property type="match status" value="1"/>
</dbReference>
<dbReference type="InterPro" id="IPR013083">
    <property type="entry name" value="Znf_RING/FYVE/PHD"/>
</dbReference>
<dbReference type="InterPro" id="IPR013010">
    <property type="entry name" value="Znf_SIAH"/>
</dbReference>
<evidence type="ECO:0000256" key="3">
    <source>
        <dbReference type="ARBA" id="ARBA00022833"/>
    </source>
</evidence>
<dbReference type="SUPFAM" id="SSF49599">
    <property type="entry name" value="TRAF domain-like"/>
    <property type="match status" value="1"/>
</dbReference>
<dbReference type="AlphaFoldDB" id="A0AAV5FT16"/>
<evidence type="ECO:0000313" key="7">
    <source>
        <dbReference type="EMBL" id="GJN37620.1"/>
    </source>
</evidence>
<organism evidence="7 8">
    <name type="scientific">Eleusine coracana subsp. coracana</name>
    <dbReference type="NCBI Taxonomy" id="191504"/>
    <lineage>
        <taxon>Eukaryota</taxon>
        <taxon>Viridiplantae</taxon>
        <taxon>Streptophyta</taxon>
        <taxon>Embryophyta</taxon>
        <taxon>Tracheophyta</taxon>
        <taxon>Spermatophyta</taxon>
        <taxon>Magnoliopsida</taxon>
        <taxon>Liliopsida</taxon>
        <taxon>Poales</taxon>
        <taxon>Poaceae</taxon>
        <taxon>PACMAD clade</taxon>
        <taxon>Chloridoideae</taxon>
        <taxon>Cynodonteae</taxon>
        <taxon>Eleusininae</taxon>
        <taxon>Eleusine</taxon>
    </lineage>
</organism>
<dbReference type="Pfam" id="PF21361">
    <property type="entry name" value="Sina_ZnF"/>
    <property type="match status" value="1"/>
</dbReference>
<keyword evidence="2 5" id="KW-0863">Zinc-finger</keyword>
<dbReference type="PROSITE" id="PS51081">
    <property type="entry name" value="ZF_SIAH"/>
    <property type="match status" value="1"/>
</dbReference>
<evidence type="ECO:0000256" key="5">
    <source>
        <dbReference type="PROSITE-ProRule" id="PRU00455"/>
    </source>
</evidence>
<sequence length="331" mass="34670">MGGDMGYVVKAREELPLLDLFPMATHEEREIAAEGEGVGAIVPSESPATMATPAHTDRMKTVLVDKARLCCSLCSDALNRPIYQCTVGHLVCCRCRFKCKGDGCRTCAVRGVASPYTICSGLGYFLGGFQVPCPNHEYGCETYSPYYEAADHAAACAHAPCRCAEQGCGFAAPPPALLAHLAAAHSWPTHEVPGYGKPLALRIPAAAAHHRLLTVTAEDDDAALALSPGTRARGVFVLSVRPRGAGCAVSVSCVRASAEAGPQYSCNLWARGPAPPGGVEPRLGMETDVGSCAAPGGAGVEEGLWLHVGPKTMHGDGSCREMQLIVLIDKL</sequence>
<gene>
    <name evidence="7" type="primary">gb26594</name>
    <name evidence="7" type="ORF">PR202_gb26594</name>
</gene>
<dbReference type="PANTHER" id="PTHR46632">
    <property type="entry name" value="E3 UBIQUITIN-PROTEIN LIGASE SINA-LIKE 4"/>
    <property type="match status" value="1"/>
</dbReference>
<keyword evidence="3" id="KW-0862">Zinc</keyword>
<reference evidence="7" key="1">
    <citation type="journal article" date="2018" name="DNA Res.">
        <title>Multiple hybrid de novo genome assembly of finger millet, an orphan allotetraploid crop.</title>
        <authorList>
            <person name="Hatakeyama M."/>
            <person name="Aluri S."/>
            <person name="Balachadran M.T."/>
            <person name="Sivarajan S.R."/>
            <person name="Patrignani A."/>
            <person name="Gruter S."/>
            <person name="Poveda L."/>
            <person name="Shimizu-Inatsugi R."/>
            <person name="Baeten J."/>
            <person name="Francoijs K.J."/>
            <person name="Nataraja K.N."/>
            <person name="Reddy Y.A.N."/>
            <person name="Phadnis S."/>
            <person name="Ravikumar R.L."/>
            <person name="Schlapbach R."/>
            <person name="Sreeman S.M."/>
            <person name="Shimizu K.K."/>
        </authorList>
    </citation>
    <scope>NUCLEOTIDE SEQUENCE</scope>
</reference>
<evidence type="ECO:0000259" key="6">
    <source>
        <dbReference type="PROSITE" id="PS51081"/>
    </source>
</evidence>
<comment type="function">
    <text evidence="4">E3 ubiquitin-protein ligase that mediates ubiquitination and subsequent proteasomal degradation of target proteins. E3 ubiquitin ligases accept ubiquitin from an E2 ubiquitin-conjugating enzyme in the form of a thioester and then directly transfers the ubiquitin to targeted substrates. It probably triggers the ubiquitin-mediated degradation of different substrates.</text>
</comment>
<evidence type="ECO:0000256" key="1">
    <source>
        <dbReference type="ARBA" id="ARBA00022723"/>
    </source>
</evidence>
<evidence type="ECO:0000313" key="8">
    <source>
        <dbReference type="Proteomes" id="UP001054889"/>
    </source>
</evidence>
<proteinExistence type="predicted"/>
<feature type="domain" description="SIAH-type" evidence="6">
    <location>
        <begin position="128"/>
        <end position="186"/>
    </location>
</feature>
<evidence type="ECO:0000256" key="2">
    <source>
        <dbReference type="ARBA" id="ARBA00022771"/>
    </source>
</evidence>
<protein>
    <recommendedName>
        <fullName evidence="6">SIAH-type domain-containing protein</fullName>
    </recommendedName>
</protein>
<keyword evidence="8" id="KW-1185">Reference proteome</keyword>
<evidence type="ECO:0000256" key="4">
    <source>
        <dbReference type="ARBA" id="ARBA00024004"/>
    </source>
</evidence>
<comment type="caution">
    <text evidence="7">The sequence shown here is derived from an EMBL/GenBank/DDBJ whole genome shotgun (WGS) entry which is preliminary data.</text>
</comment>
<dbReference type="PANTHER" id="PTHR46632:SF18">
    <property type="entry name" value="OS01G0122200 PROTEIN"/>
    <property type="match status" value="1"/>
</dbReference>
<dbReference type="Proteomes" id="UP001054889">
    <property type="component" value="Unassembled WGS sequence"/>
</dbReference>
<accession>A0AAV5FT16</accession>
<reference evidence="7" key="2">
    <citation type="submission" date="2021-12" db="EMBL/GenBank/DDBJ databases">
        <title>Resequencing data analysis of finger millet.</title>
        <authorList>
            <person name="Hatakeyama M."/>
            <person name="Aluri S."/>
            <person name="Balachadran M.T."/>
            <person name="Sivarajan S.R."/>
            <person name="Poveda L."/>
            <person name="Shimizu-Inatsugi R."/>
            <person name="Schlapbach R."/>
            <person name="Sreeman S.M."/>
            <person name="Shimizu K.K."/>
        </authorList>
    </citation>
    <scope>NUCLEOTIDE SEQUENCE</scope>
</reference>
<dbReference type="GO" id="GO:0008270">
    <property type="term" value="F:zinc ion binding"/>
    <property type="evidence" value="ECO:0007669"/>
    <property type="project" value="UniProtKB-KW"/>
</dbReference>
<dbReference type="InterPro" id="IPR044286">
    <property type="entry name" value="SINL_plant"/>
</dbReference>
<dbReference type="EMBL" id="BQKI01000095">
    <property type="protein sequence ID" value="GJN37620.1"/>
    <property type="molecule type" value="Genomic_DNA"/>
</dbReference>
<name>A0AAV5FT16_ELECO</name>